<feature type="domain" description="CdiI immunity protein" evidence="2">
    <location>
        <begin position="10"/>
        <end position="95"/>
    </location>
</feature>
<proteinExistence type="predicted"/>
<dbReference type="AlphaFoldDB" id="A0A7I7XYW9"/>
<sequence>MNDGSISWDLQQFFGAYFHQDWDLEADDWQGIVDDYVKDYRVAELLRMLAEEIDTLRQVRAEPDLEQFLVYTVGVFYLPEPPTYTEWLGQIADRLREHAAMIDGRDLPAGEMESTTRPKRSRGGNTRVPRDGRLADNWTRWTTLLGSTGVSIDDDHDGDQIVFRSSDFSYRLHLDDGSWVLDELDDRNQWRRAVGRFSTFELAEKYLIWAWASLARSAVDAPNLGSSLYAQGFAASVETKQISAGKYELNSPAGSVVLPLVKATIFSHLMDRQVKDIELEVSSGLG</sequence>
<evidence type="ECO:0000313" key="3">
    <source>
        <dbReference type="EMBL" id="BBZ34489.1"/>
    </source>
</evidence>
<protein>
    <recommendedName>
        <fullName evidence="2">CdiI immunity protein domain-containing protein</fullName>
    </recommendedName>
</protein>
<keyword evidence="4" id="KW-1185">Reference proteome</keyword>
<dbReference type="InterPro" id="IPR041129">
    <property type="entry name" value="CdiI_2"/>
</dbReference>
<feature type="region of interest" description="Disordered" evidence="1">
    <location>
        <begin position="106"/>
        <end position="129"/>
    </location>
</feature>
<gene>
    <name evidence="3" type="ORF">MCNF_30940</name>
</gene>
<reference evidence="3" key="2">
    <citation type="submission" date="2020-02" db="EMBL/GenBank/DDBJ databases">
        <authorList>
            <person name="Matsumoto Y."/>
            <person name="Motooka D."/>
            <person name="Nakamura S."/>
        </authorList>
    </citation>
    <scope>NUCLEOTIDE SEQUENCE</scope>
    <source>
        <strain evidence="3">JCM 13671</strain>
    </source>
</reference>
<organism evidence="3 4">
    <name type="scientific">Mycolicibacterium confluentis</name>
    <dbReference type="NCBI Taxonomy" id="28047"/>
    <lineage>
        <taxon>Bacteria</taxon>
        <taxon>Bacillati</taxon>
        <taxon>Actinomycetota</taxon>
        <taxon>Actinomycetes</taxon>
        <taxon>Mycobacteriales</taxon>
        <taxon>Mycobacteriaceae</taxon>
        <taxon>Mycolicibacterium</taxon>
    </lineage>
</organism>
<reference evidence="3" key="1">
    <citation type="journal article" date="2019" name="Emerg. Microbes Infect.">
        <title>Comprehensive subspecies identification of 175 nontuberculous mycobacteria species based on 7547 genomic profiles.</title>
        <authorList>
            <person name="Matsumoto Y."/>
            <person name="Kinjo T."/>
            <person name="Motooka D."/>
            <person name="Nabeya D."/>
            <person name="Jung N."/>
            <person name="Uechi K."/>
            <person name="Horii T."/>
            <person name="Iida T."/>
            <person name="Fujita J."/>
            <person name="Nakamura S."/>
        </authorList>
    </citation>
    <scope>NUCLEOTIDE SEQUENCE [LARGE SCALE GENOMIC DNA]</scope>
    <source>
        <strain evidence="3">JCM 13671</strain>
    </source>
</reference>
<accession>A0A7I7XYW9</accession>
<dbReference type="Proteomes" id="UP000466931">
    <property type="component" value="Chromosome"/>
</dbReference>
<dbReference type="EMBL" id="AP022612">
    <property type="protein sequence ID" value="BBZ34489.1"/>
    <property type="molecule type" value="Genomic_DNA"/>
</dbReference>
<dbReference type="RefSeq" id="WP_163645409.1">
    <property type="nucleotide sequence ID" value="NZ_AP022612.1"/>
</dbReference>
<evidence type="ECO:0000313" key="4">
    <source>
        <dbReference type="Proteomes" id="UP000466931"/>
    </source>
</evidence>
<dbReference type="Pfam" id="PF18593">
    <property type="entry name" value="CdiI_2"/>
    <property type="match status" value="1"/>
</dbReference>
<evidence type="ECO:0000256" key="1">
    <source>
        <dbReference type="SAM" id="MobiDB-lite"/>
    </source>
</evidence>
<name>A0A7I7XYW9_9MYCO</name>
<evidence type="ECO:0000259" key="2">
    <source>
        <dbReference type="Pfam" id="PF18593"/>
    </source>
</evidence>